<keyword evidence="4" id="KW-1185">Reference proteome</keyword>
<reference evidence="3 4" key="1">
    <citation type="submission" date="2016-07" db="EMBL/GenBank/DDBJ databases">
        <title>Pervasive Adenine N6-methylation of Active Genes in Fungi.</title>
        <authorList>
            <consortium name="DOE Joint Genome Institute"/>
            <person name="Mondo S.J."/>
            <person name="Dannebaum R.O."/>
            <person name="Kuo R.C."/>
            <person name="Labutti K."/>
            <person name="Haridas S."/>
            <person name="Kuo A."/>
            <person name="Salamov A."/>
            <person name="Ahrendt S.R."/>
            <person name="Lipzen A."/>
            <person name="Sullivan W."/>
            <person name="Andreopoulos W.B."/>
            <person name="Clum A."/>
            <person name="Lindquist E."/>
            <person name="Daum C."/>
            <person name="Ramamoorthy G.K."/>
            <person name="Gryganskyi A."/>
            <person name="Culley D."/>
            <person name="Magnuson J.K."/>
            <person name="James T.Y."/>
            <person name="O'Malley M.A."/>
            <person name="Stajich J.E."/>
            <person name="Spatafora J.W."/>
            <person name="Visel A."/>
            <person name="Grigoriev I.V."/>
        </authorList>
    </citation>
    <scope>NUCLEOTIDE SEQUENCE [LARGE SCALE GENOMIC DNA]</scope>
    <source>
        <strain evidence="3 4">CBS 115471</strain>
    </source>
</reference>
<protein>
    <submittedName>
        <fullName evidence="3">p-loop containing nucleoside triphosphate hydrolase protein</fullName>
    </submittedName>
</protein>
<organism evidence="3 4">
    <name type="scientific">Clohesyomyces aquaticus</name>
    <dbReference type="NCBI Taxonomy" id="1231657"/>
    <lineage>
        <taxon>Eukaryota</taxon>
        <taxon>Fungi</taxon>
        <taxon>Dikarya</taxon>
        <taxon>Ascomycota</taxon>
        <taxon>Pezizomycotina</taxon>
        <taxon>Dothideomycetes</taxon>
        <taxon>Pleosporomycetidae</taxon>
        <taxon>Pleosporales</taxon>
        <taxon>Lindgomycetaceae</taxon>
        <taxon>Clohesyomyces</taxon>
    </lineage>
</organism>
<feature type="coiled-coil region" evidence="1">
    <location>
        <begin position="231"/>
        <end position="323"/>
    </location>
</feature>
<feature type="domain" description="G" evidence="2">
    <location>
        <begin position="10"/>
        <end position="74"/>
    </location>
</feature>
<dbReference type="Pfam" id="PF01926">
    <property type="entry name" value="MMR_HSR1"/>
    <property type="match status" value="1"/>
</dbReference>
<dbReference type="STRING" id="1231657.A0A1Y1YH22"/>
<dbReference type="OrthoDB" id="8954335at2759"/>
<dbReference type="GO" id="GO:0005525">
    <property type="term" value="F:GTP binding"/>
    <property type="evidence" value="ECO:0007669"/>
    <property type="project" value="InterPro"/>
</dbReference>
<gene>
    <name evidence="3" type="ORF">BCR34DRAFT_497014</name>
</gene>
<dbReference type="EMBL" id="MCFA01000237">
    <property type="protein sequence ID" value="ORX97297.1"/>
    <property type="molecule type" value="Genomic_DNA"/>
</dbReference>
<evidence type="ECO:0000313" key="4">
    <source>
        <dbReference type="Proteomes" id="UP000193144"/>
    </source>
</evidence>
<dbReference type="Gene3D" id="3.40.50.300">
    <property type="entry name" value="P-loop containing nucleotide triphosphate hydrolases"/>
    <property type="match status" value="1"/>
</dbReference>
<evidence type="ECO:0000256" key="1">
    <source>
        <dbReference type="SAM" id="Coils"/>
    </source>
</evidence>
<dbReference type="GO" id="GO:0016787">
    <property type="term" value="F:hydrolase activity"/>
    <property type="evidence" value="ECO:0007669"/>
    <property type="project" value="UniProtKB-KW"/>
</dbReference>
<keyword evidence="1" id="KW-0175">Coiled coil</keyword>
<dbReference type="Proteomes" id="UP000193144">
    <property type="component" value="Unassembled WGS sequence"/>
</dbReference>
<keyword evidence="3" id="KW-0378">Hydrolase</keyword>
<dbReference type="InterPro" id="IPR027417">
    <property type="entry name" value="P-loop_NTPase"/>
</dbReference>
<comment type="caution">
    <text evidence="3">The sequence shown here is derived from an EMBL/GenBank/DDBJ whole genome shotgun (WGS) entry which is preliminary data.</text>
</comment>
<sequence>MLGSPGDIVIAVMGVTGAGKTTFVNYLADQELQIGHGLEPCTQDVHVVPCTLPDGKRIYLVDTPGFDDTYRSDTEILREVANWLNTAYKMEIKLTGIIYLHRILDVRVGGAGVKNLKMFKKLCGDDGLASVVFATTMWSFIPDEETGKRREDQLKSGAIFWKHMIQQGSEVFRQDKGRASAQEIVNYLIEKRRPVTLDIQREMVDQNMQLNETGAGAEIVSAVDQAKRYYEQKLEETRVKLEAAIARKDDDQKEELEEYKKEMERKMAKDQEDIRRLQANSEQLHEETMRKHKEEMLQLTQIIQEKDKQLQEYQHQTDQLKIQSEHELEMEKIRAQMKLKELRYKTATQCNVM</sequence>
<accession>A0A1Y1YH22</accession>
<dbReference type="InterPro" id="IPR006073">
    <property type="entry name" value="GTP-bd"/>
</dbReference>
<dbReference type="SUPFAM" id="SSF52540">
    <property type="entry name" value="P-loop containing nucleoside triphosphate hydrolases"/>
    <property type="match status" value="1"/>
</dbReference>
<name>A0A1Y1YH22_9PLEO</name>
<evidence type="ECO:0000313" key="3">
    <source>
        <dbReference type="EMBL" id="ORX97297.1"/>
    </source>
</evidence>
<evidence type="ECO:0000259" key="2">
    <source>
        <dbReference type="Pfam" id="PF01926"/>
    </source>
</evidence>
<proteinExistence type="predicted"/>
<dbReference type="AlphaFoldDB" id="A0A1Y1YH22"/>